<feature type="non-terminal residue" evidence="1">
    <location>
        <position position="1"/>
    </location>
</feature>
<sequence>VCLAPGERVRSCLPSAGGARAFLFCLAAKRMKAFLLAYSVGKNARALVCLASAKMRAFMLSPSSARWFGELP</sequence>
<keyword evidence="2" id="KW-1185">Reference proteome</keyword>
<evidence type="ECO:0000313" key="1">
    <source>
        <dbReference type="EMBL" id="CAA7061380.1"/>
    </source>
</evidence>
<accession>A0A6D2L6H1</accession>
<dbReference type="AlphaFoldDB" id="A0A6D2L6H1"/>
<protein>
    <submittedName>
        <fullName evidence="1">Uncharacterized protein</fullName>
    </submittedName>
</protein>
<gene>
    <name evidence="1" type="ORF">MERR_LOCUS48616</name>
</gene>
<proteinExistence type="predicted"/>
<dbReference type="EMBL" id="CACVBM020001872">
    <property type="protein sequence ID" value="CAA7061380.1"/>
    <property type="molecule type" value="Genomic_DNA"/>
</dbReference>
<comment type="caution">
    <text evidence="1">The sequence shown here is derived from an EMBL/GenBank/DDBJ whole genome shotgun (WGS) entry which is preliminary data.</text>
</comment>
<evidence type="ECO:0000313" key="2">
    <source>
        <dbReference type="Proteomes" id="UP000467841"/>
    </source>
</evidence>
<reference evidence="1" key="1">
    <citation type="submission" date="2020-01" db="EMBL/GenBank/DDBJ databases">
        <authorList>
            <person name="Mishra B."/>
        </authorList>
    </citation>
    <scope>NUCLEOTIDE SEQUENCE [LARGE SCALE GENOMIC DNA]</scope>
</reference>
<dbReference type="Proteomes" id="UP000467841">
    <property type="component" value="Unassembled WGS sequence"/>
</dbReference>
<organism evidence="1 2">
    <name type="scientific">Microthlaspi erraticum</name>
    <dbReference type="NCBI Taxonomy" id="1685480"/>
    <lineage>
        <taxon>Eukaryota</taxon>
        <taxon>Viridiplantae</taxon>
        <taxon>Streptophyta</taxon>
        <taxon>Embryophyta</taxon>
        <taxon>Tracheophyta</taxon>
        <taxon>Spermatophyta</taxon>
        <taxon>Magnoliopsida</taxon>
        <taxon>eudicotyledons</taxon>
        <taxon>Gunneridae</taxon>
        <taxon>Pentapetalae</taxon>
        <taxon>rosids</taxon>
        <taxon>malvids</taxon>
        <taxon>Brassicales</taxon>
        <taxon>Brassicaceae</taxon>
        <taxon>Coluteocarpeae</taxon>
        <taxon>Microthlaspi</taxon>
    </lineage>
</organism>
<name>A0A6D2L6H1_9BRAS</name>